<proteinExistence type="predicted"/>
<feature type="compositionally biased region" description="Polar residues" evidence="1">
    <location>
        <begin position="15"/>
        <end position="32"/>
    </location>
</feature>
<protein>
    <submittedName>
        <fullName evidence="2">Uncharacterized protein</fullName>
    </submittedName>
</protein>
<dbReference type="AlphaFoldDB" id="A0AAD1MZ85"/>
<reference evidence="2 3" key="1">
    <citation type="journal article" date="2019" name="Emerg. Microbes Infect.">
        <title>Comprehensive subspecies identification of 175 nontuberculous mycobacteria species based on 7547 genomic profiles.</title>
        <authorList>
            <person name="Matsumoto Y."/>
            <person name="Kinjo T."/>
            <person name="Motooka D."/>
            <person name="Nabeya D."/>
            <person name="Jung N."/>
            <person name="Uechi K."/>
            <person name="Horii T."/>
            <person name="Iida T."/>
            <person name="Fujita J."/>
            <person name="Nakamura S."/>
        </authorList>
    </citation>
    <scope>NUCLEOTIDE SEQUENCE [LARGE SCALE GENOMIC DNA]</scope>
    <source>
        <strain evidence="2 3">JCM 15658</strain>
    </source>
</reference>
<dbReference type="Proteomes" id="UP000466039">
    <property type="component" value="Chromosome"/>
</dbReference>
<evidence type="ECO:0000313" key="2">
    <source>
        <dbReference type="EMBL" id="BBZ63338.1"/>
    </source>
</evidence>
<evidence type="ECO:0000313" key="3">
    <source>
        <dbReference type="Proteomes" id="UP000466039"/>
    </source>
</evidence>
<gene>
    <name evidence="2" type="ORF">MMON_46390</name>
</gene>
<organism evidence="2 3">
    <name type="scientific">Mycolicibacterium monacense</name>
    <name type="common">Mycobacterium monacense</name>
    <dbReference type="NCBI Taxonomy" id="85693"/>
    <lineage>
        <taxon>Bacteria</taxon>
        <taxon>Bacillati</taxon>
        <taxon>Actinomycetota</taxon>
        <taxon>Actinomycetes</taxon>
        <taxon>Mycobacteriales</taxon>
        <taxon>Mycobacteriaceae</taxon>
        <taxon>Mycolicibacterium</taxon>
    </lineage>
</organism>
<name>A0AAD1MZ85_MYCMB</name>
<dbReference type="EMBL" id="AP022617">
    <property type="protein sequence ID" value="BBZ63338.1"/>
    <property type="molecule type" value="Genomic_DNA"/>
</dbReference>
<evidence type="ECO:0000256" key="1">
    <source>
        <dbReference type="SAM" id="MobiDB-lite"/>
    </source>
</evidence>
<keyword evidence="3" id="KW-1185">Reference proteome</keyword>
<sequence length="72" mass="7359">MLGGSIAPTGGALSRANSSANKITPTRCTAFSTPRFDPPTASRLSVDSKPPSASREARSIPPCGPVECTEQA</sequence>
<accession>A0AAD1MZ85</accession>
<feature type="region of interest" description="Disordered" evidence="1">
    <location>
        <begin position="1"/>
        <end position="72"/>
    </location>
</feature>